<proteinExistence type="inferred from homology"/>
<dbReference type="InterPro" id="IPR011008">
    <property type="entry name" value="Dimeric_a/b-barrel"/>
</dbReference>
<evidence type="ECO:0000313" key="4">
    <source>
        <dbReference type="Proteomes" id="UP000235746"/>
    </source>
</evidence>
<dbReference type="Gene3D" id="3.30.70.1060">
    <property type="entry name" value="Dimeric alpha+beta barrel"/>
    <property type="match status" value="1"/>
</dbReference>
<dbReference type="AlphaFoldDB" id="A0A2N7IPH7"/>
<protein>
    <recommendedName>
        <fullName evidence="2">YCII-related domain-containing protein</fullName>
    </recommendedName>
</protein>
<dbReference type="RefSeq" id="WP_102560636.1">
    <property type="nucleotide sequence ID" value="NZ_MCYL01000001.1"/>
</dbReference>
<gene>
    <name evidence="3" type="ORF">BCT74_00845</name>
</gene>
<name>A0A2N7IPH7_9VIBR</name>
<dbReference type="PANTHER" id="PTHR37828:SF1">
    <property type="entry name" value="YCII-RELATED DOMAIN-CONTAINING PROTEIN"/>
    <property type="match status" value="1"/>
</dbReference>
<comment type="similarity">
    <text evidence="1">Belongs to the YciI family.</text>
</comment>
<reference evidence="4" key="1">
    <citation type="submission" date="2016-07" db="EMBL/GenBank/DDBJ databases">
        <title>Nontailed viruses are major unrecognized killers of bacteria in the ocean.</title>
        <authorList>
            <person name="Kauffman K."/>
            <person name="Hussain F."/>
            <person name="Yang J."/>
            <person name="Arevalo P."/>
            <person name="Brown J."/>
            <person name="Cutler M."/>
            <person name="Kelly L."/>
            <person name="Polz M.F."/>
        </authorList>
    </citation>
    <scope>NUCLEOTIDE SEQUENCE [LARGE SCALE GENOMIC DNA]</scope>
    <source>
        <strain evidence="4">10N.261.51.B8</strain>
    </source>
</reference>
<dbReference type="InterPro" id="IPR005545">
    <property type="entry name" value="YCII"/>
</dbReference>
<dbReference type="Pfam" id="PF03795">
    <property type="entry name" value="YCII"/>
    <property type="match status" value="1"/>
</dbReference>
<evidence type="ECO:0000259" key="2">
    <source>
        <dbReference type="Pfam" id="PF03795"/>
    </source>
</evidence>
<accession>A0A2N7IPH7</accession>
<comment type="caution">
    <text evidence="3">The sequence shown here is derived from an EMBL/GenBank/DDBJ whole genome shotgun (WGS) entry which is preliminary data.</text>
</comment>
<dbReference type="SUPFAM" id="SSF54909">
    <property type="entry name" value="Dimeric alpha+beta barrel"/>
    <property type="match status" value="1"/>
</dbReference>
<dbReference type="EMBL" id="MCYL01000001">
    <property type="protein sequence ID" value="PML60204.1"/>
    <property type="molecule type" value="Genomic_DNA"/>
</dbReference>
<sequence length="95" mass="10617">MYLVDMTFIDMAKITPELTNKHKNYLEQEYKSNKLVFGGRKVPRTGGILISQHANESELEQVLDSDPFVTSGAVTYSITEFIPVMASKAYEGIVA</sequence>
<evidence type="ECO:0000313" key="3">
    <source>
        <dbReference type="EMBL" id="PML60204.1"/>
    </source>
</evidence>
<organism evidence="3 4">
    <name type="scientific">Vibrio lentus</name>
    <dbReference type="NCBI Taxonomy" id="136468"/>
    <lineage>
        <taxon>Bacteria</taxon>
        <taxon>Pseudomonadati</taxon>
        <taxon>Pseudomonadota</taxon>
        <taxon>Gammaproteobacteria</taxon>
        <taxon>Vibrionales</taxon>
        <taxon>Vibrionaceae</taxon>
        <taxon>Vibrio</taxon>
    </lineage>
</organism>
<evidence type="ECO:0000256" key="1">
    <source>
        <dbReference type="ARBA" id="ARBA00007689"/>
    </source>
</evidence>
<feature type="domain" description="YCII-related" evidence="2">
    <location>
        <begin position="17"/>
        <end position="81"/>
    </location>
</feature>
<dbReference type="Proteomes" id="UP000235746">
    <property type="component" value="Unassembled WGS sequence"/>
</dbReference>
<dbReference type="PANTHER" id="PTHR37828">
    <property type="entry name" value="GSR2449 PROTEIN"/>
    <property type="match status" value="1"/>
</dbReference>